<dbReference type="GO" id="GO:0016740">
    <property type="term" value="F:transferase activity"/>
    <property type="evidence" value="ECO:0007669"/>
    <property type="project" value="UniProtKB-KW"/>
</dbReference>
<comment type="caution">
    <text evidence="3">The sequence shown here is derived from an EMBL/GenBank/DDBJ whole genome shotgun (WGS) entry which is preliminary data.</text>
</comment>
<dbReference type="EMBL" id="JABWDY010017056">
    <property type="protein sequence ID" value="KAF5195625.1"/>
    <property type="molecule type" value="Genomic_DNA"/>
</dbReference>
<dbReference type="PANTHER" id="PTHR31147:SF66">
    <property type="entry name" value="OS05G0315700 PROTEIN"/>
    <property type="match status" value="1"/>
</dbReference>
<evidence type="ECO:0000313" key="3">
    <source>
        <dbReference type="EMBL" id="KAF5195625.1"/>
    </source>
</evidence>
<dbReference type="Proteomes" id="UP000554482">
    <property type="component" value="Unassembled WGS sequence"/>
</dbReference>
<proteinExistence type="inferred from homology"/>
<dbReference type="InterPro" id="IPR050898">
    <property type="entry name" value="Plant_acyltransferase"/>
</dbReference>
<keyword evidence="2 3" id="KW-0808">Transferase</keyword>
<sequence length="338" mass="38176">MWARIVLQMVEVMKKANASGDDLLYDLPSSADIFDSPLLLIQVTRLMCGGFIFGLRFNHVMTDATGFVQFMKAIGEIARGADIPSVQPVWKREYLNARSPPRVTCQHRAFDVLKDIQGMSLQDMGQWLECSYFFGQQELARLRNQVPPHLYKCSKFEILFACLWRCRTIALNINPDEEVRAAFPVNASRKFNPPVGFYGNTIASAVAQSSSGKLCQNPLSYALELIKKAKDEVTEEFMRSLADFLVQNGRPHMTMARTFYVTDLTRMGFRDVDYGWGKAVYGGTLWGARPSLFASSKNNKGEDGIVVTIRLPPTTIERFFIEIEKMVKVPKQTIISSL</sequence>
<name>A0A7J6WGT3_THATH</name>
<dbReference type="Gene3D" id="3.30.559.10">
    <property type="entry name" value="Chloramphenicol acetyltransferase-like domain"/>
    <property type="match status" value="2"/>
</dbReference>
<dbReference type="AlphaFoldDB" id="A0A7J6WGT3"/>
<evidence type="ECO:0000313" key="4">
    <source>
        <dbReference type="Proteomes" id="UP000554482"/>
    </source>
</evidence>
<keyword evidence="4" id="KW-1185">Reference proteome</keyword>
<organism evidence="3 4">
    <name type="scientific">Thalictrum thalictroides</name>
    <name type="common">Rue-anemone</name>
    <name type="synonym">Anemone thalictroides</name>
    <dbReference type="NCBI Taxonomy" id="46969"/>
    <lineage>
        <taxon>Eukaryota</taxon>
        <taxon>Viridiplantae</taxon>
        <taxon>Streptophyta</taxon>
        <taxon>Embryophyta</taxon>
        <taxon>Tracheophyta</taxon>
        <taxon>Spermatophyta</taxon>
        <taxon>Magnoliopsida</taxon>
        <taxon>Ranunculales</taxon>
        <taxon>Ranunculaceae</taxon>
        <taxon>Thalictroideae</taxon>
        <taxon>Thalictrum</taxon>
    </lineage>
</organism>
<reference evidence="3 4" key="1">
    <citation type="submission" date="2020-06" db="EMBL/GenBank/DDBJ databases">
        <title>Transcriptomic and genomic resources for Thalictrum thalictroides and T. hernandezii: Facilitating candidate gene discovery in an emerging model plant lineage.</title>
        <authorList>
            <person name="Arias T."/>
            <person name="Riano-Pachon D.M."/>
            <person name="Di Stilio V.S."/>
        </authorList>
    </citation>
    <scope>NUCLEOTIDE SEQUENCE [LARGE SCALE GENOMIC DNA]</scope>
    <source>
        <strain evidence="4">cv. WT478/WT964</strain>
        <tissue evidence="3">Leaves</tissue>
    </source>
</reference>
<comment type="similarity">
    <text evidence="1">Belongs to the plant acyltransferase family.</text>
</comment>
<dbReference type="OrthoDB" id="1483986at2759"/>
<protein>
    <submittedName>
        <fullName evidence="3">Benzyl alcohol o-benzoyltransferase</fullName>
    </submittedName>
</protein>
<evidence type="ECO:0000256" key="2">
    <source>
        <dbReference type="ARBA" id="ARBA00022679"/>
    </source>
</evidence>
<dbReference type="Pfam" id="PF02458">
    <property type="entry name" value="Transferase"/>
    <property type="match status" value="1"/>
</dbReference>
<dbReference type="InterPro" id="IPR023213">
    <property type="entry name" value="CAT-like_dom_sf"/>
</dbReference>
<gene>
    <name evidence="3" type="ORF">FRX31_014788</name>
</gene>
<accession>A0A7J6WGT3</accession>
<dbReference type="PANTHER" id="PTHR31147">
    <property type="entry name" value="ACYL TRANSFERASE 4"/>
    <property type="match status" value="1"/>
</dbReference>
<evidence type="ECO:0000256" key="1">
    <source>
        <dbReference type="ARBA" id="ARBA00009861"/>
    </source>
</evidence>